<dbReference type="OMA" id="ACFDHEA"/>
<evidence type="ECO:0000256" key="2">
    <source>
        <dbReference type="SAM" id="SignalP"/>
    </source>
</evidence>
<organism evidence="3 4">
    <name type="scientific">Poecilia formosa</name>
    <name type="common">Amazon molly</name>
    <name type="synonym">Limia formosa</name>
    <dbReference type="NCBI Taxonomy" id="48698"/>
    <lineage>
        <taxon>Eukaryota</taxon>
        <taxon>Metazoa</taxon>
        <taxon>Chordata</taxon>
        <taxon>Craniata</taxon>
        <taxon>Vertebrata</taxon>
        <taxon>Euteleostomi</taxon>
        <taxon>Actinopterygii</taxon>
        <taxon>Neopterygii</taxon>
        <taxon>Teleostei</taxon>
        <taxon>Neoteleostei</taxon>
        <taxon>Acanthomorphata</taxon>
        <taxon>Ovalentaria</taxon>
        <taxon>Atherinomorphae</taxon>
        <taxon>Cyprinodontiformes</taxon>
        <taxon>Poeciliidae</taxon>
        <taxon>Poeciliinae</taxon>
        <taxon>Poecilia</taxon>
    </lineage>
</organism>
<evidence type="ECO:0000313" key="4">
    <source>
        <dbReference type="Proteomes" id="UP000028760"/>
    </source>
</evidence>
<feature type="transmembrane region" description="Helical" evidence="1">
    <location>
        <begin position="30"/>
        <end position="51"/>
    </location>
</feature>
<keyword evidence="1" id="KW-0812">Transmembrane</keyword>
<keyword evidence="2" id="KW-0732">Signal</keyword>
<protein>
    <submittedName>
        <fullName evidence="3">Uncharacterized protein</fullName>
    </submittedName>
</protein>
<dbReference type="AlphaFoldDB" id="A0A087Y106"/>
<dbReference type="Ensembl" id="ENSPFOT00000011726.1">
    <property type="protein sequence ID" value="ENSPFOP00000011709.1"/>
    <property type="gene ID" value="ENSPFOG00000011739.1"/>
</dbReference>
<feature type="chain" id="PRO_5001833835" evidence="2">
    <location>
        <begin position="21"/>
        <end position="84"/>
    </location>
</feature>
<reference evidence="3" key="3">
    <citation type="submission" date="2025-09" db="UniProtKB">
        <authorList>
            <consortium name="Ensembl"/>
        </authorList>
    </citation>
    <scope>IDENTIFICATION</scope>
</reference>
<keyword evidence="1" id="KW-0472">Membrane</keyword>
<name>A0A087Y106_POEFO</name>
<reference evidence="3" key="2">
    <citation type="submission" date="2025-08" db="UniProtKB">
        <authorList>
            <consortium name="Ensembl"/>
        </authorList>
    </citation>
    <scope>IDENTIFICATION</scope>
</reference>
<accession>A0A087Y106</accession>
<reference evidence="4" key="1">
    <citation type="submission" date="2013-10" db="EMBL/GenBank/DDBJ databases">
        <authorList>
            <person name="Schartl M."/>
            <person name="Warren W."/>
        </authorList>
    </citation>
    <scope>NUCLEOTIDE SEQUENCE [LARGE SCALE GENOMIC DNA]</scope>
    <source>
        <strain evidence="4">female</strain>
    </source>
</reference>
<dbReference type="Proteomes" id="UP000028760">
    <property type="component" value="Unassembled WGS sequence"/>
</dbReference>
<keyword evidence="1" id="KW-1133">Transmembrane helix</keyword>
<feature type="transmembrane region" description="Helical" evidence="1">
    <location>
        <begin position="63"/>
        <end position="82"/>
    </location>
</feature>
<feature type="signal peptide" evidence="2">
    <location>
        <begin position="1"/>
        <end position="20"/>
    </location>
</feature>
<dbReference type="EMBL" id="AYCK01016172">
    <property type="status" value="NOT_ANNOTATED_CDS"/>
    <property type="molecule type" value="Genomic_DNA"/>
</dbReference>
<proteinExistence type="predicted"/>
<evidence type="ECO:0000256" key="1">
    <source>
        <dbReference type="SAM" id="Phobius"/>
    </source>
</evidence>
<evidence type="ECO:0000313" key="3">
    <source>
        <dbReference type="Ensembl" id="ENSPFOP00000011709.1"/>
    </source>
</evidence>
<keyword evidence="4" id="KW-1185">Reference proteome</keyword>
<sequence>VVTILLGAFQLLLCVSLVQSDQMLPKFFFIVPLVLGVVVSTSMMKFLACLISRFSPQLRGCACSNLLGLLGSLLGFGIYIYVFN</sequence>